<dbReference type="GO" id="GO:0051539">
    <property type="term" value="F:4 iron, 4 sulfur cluster binding"/>
    <property type="evidence" value="ECO:0007669"/>
    <property type="project" value="UniProtKB-KW"/>
</dbReference>
<evidence type="ECO:0000313" key="7">
    <source>
        <dbReference type="EMBL" id="MBA2226257.1"/>
    </source>
</evidence>
<name>A0A7V8VEF6_9BACT</name>
<feature type="compositionally biased region" description="Basic and acidic residues" evidence="5">
    <location>
        <begin position="233"/>
        <end position="244"/>
    </location>
</feature>
<dbReference type="SUPFAM" id="SSF48150">
    <property type="entry name" value="DNA-glycosylase"/>
    <property type="match status" value="1"/>
</dbReference>
<organism evidence="7 8">
    <name type="scientific">Thermogemmata fonticola</name>
    <dbReference type="NCBI Taxonomy" id="2755323"/>
    <lineage>
        <taxon>Bacteria</taxon>
        <taxon>Pseudomonadati</taxon>
        <taxon>Planctomycetota</taxon>
        <taxon>Planctomycetia</taxon>
        <taxon>Gemmatales</taxon>
        <taxon>Gemmataceae</taxon>
        <taxon>Thermogemmata</taxon>
    </lineage>
</organism>
<keyword evidence="4" id="KW-0411">Iron-sulfur</keyword>
<dbReference type="InterPro" id="IPR023170">
    <property type="entry name" value="HhH_base_excis_C"/>
</dbReference>
<feature type="domain" description="HhH-GPD" evidence="6">
    <location>
        <begin position="42"/>
        <end position="179"/>
    </location>
</feature>
<evidence type="ECO:0000313" key="8">
    <source>
        <dbReference type="Proteomes" id="UP000542342"/>
    </source>
</evidence>
<dbReference type="GO" id="GO:0006284">
    <property type="term" value="P:base-excision repair"/>
    <property type="evidence" value="ECO:0007669"/>
    <property type="project" value="InterPro"/>
</dbReference>
<dbReference type="Gene3D" id="1.10.340.30">
    <property type="entry name" value="Hypothetical protein, domain 2"/>
    <property type="match status" value="1"/>
</dbReference>
<feature type="region of interest" description="Disordered" evidence="5">
    <location>
        <begin position="219"/>
        <end position="244"/>
    </location>
</feature>
<evidence type="ECO:0000256" key="2">
    <source>
        <dbReference type="ARBA" id="ARBA00022723"/>
    </source>
</evidence>
<gene>
    <name evidence="7" type="ORF">H0921_08810</name>
</gene>
<dbReference type="AlphaFoldDB" id="A0A7V8VEF6"/>
<dbReference type="GO" id="GO:0046872">
    <property type="term" value="F:metal ion binding"/>
    <property type="evidence" value="ECO:0007669"/>
    <property type="project" value="UniProtKB-KW"/>
</dbReference>
<evidence type="ECO:0000256" key="4">
    <source>
        <dbReference type="ARBA" id="ARBA00023014"/>
    </source>
</evidence>
<evidence type="ECO:0000256" key="5">
    <source>
        <dbReference type="SAM" id="MobiDB-lite"/>
    </source>
</evidence>
<keyword evidence="8" id="KW-1185">Reference proteome</keyword>
<dbReference type="EMBL" id="JACEFB010000005">
    <property type="protein sequence ID" value="MBA2226257.1"/>
    <property type="molecule type" value="Genomic_DNA"/>
</dbReference>
<keyword evidence="3" id="KW-0408">Iron</keyword>
<evidence type="ECO:0000256" key="1">
    <source>
        <dbReference type="ARBA" id="ARBA00022485"/>
    </source>
</evidence>
<keyword evidence="1" id="KW-0004">4Fe-4S</keyword>
<evidence type="ECO:0000259" key="6">
    <source>
        <dbReference type="Pfam" id="PF00730"/>
    </source>
</evidence>
<protein>
    <recommendedName>
        <fullName evidence="6">HhH-GPD domain-containing protein</fullName>
    </recommendedName>
</protein>
<sequence length="244" mass="27511">MPVITNKQQMLQHVQNVLRKKFASAVEKCPSGRPLLEELIYAICRENTTPAAASAAYERLVKSFIDWNEVRVSTVSEVAEALHPLPAAGVRARRIIGLLQKVFEERYSFSLEDLEKKGLKQAAKQLSRYKNDVTDYTVAWAIQRFLNGHAIPLDDATLRVLQRLGILEEEIDPEQMESLRGTVEHVVTKARGPEFTDLISLLAHEWCVENHPQCSHCPLRGDCPTGVQNTTGRKPDSRARKSRS</sequence>
<dbReference type="InterPro" id="IPR003265">
    <property type="entry name" value="HhH-GPD_domain"/>
</dbReference>
<dbReference type="PANTHER" id="PTHR10359">
    <property type="entry name" value="A/G-SPECIFIC ADENINE GLYCOSYLASE/ENDONUCLEASE III"/>
    <property type="match status" value="1"/>
</dbReference>
<dbReference type="InterPro" id="IPR011257">
    <property type="entry name" value="DNA_glycosylase"/>
</dbReference>
<dbReference type="PANTHER" id="PTHR10359:SF19">
    <property type="entry name" value="DNA REPAIR GLYCOSYLASE MJ1434-RELATED"/>
    <property type="match status" value="1"/>
</dbReference>
<dbReference type="RefSeq" id="WP_194537701.1">
    <property type="nucleotide sequence ID" value="NZ_JACEFB010000005.1"/>
</dbReference>
<dbReference type="Pfam" id="PF00730">
    <property type="entry name" value="HhH-GPD"/>
    <property type="match status" value="1"/>
</dbReference>
<proteinExistence type="predicted"/>
<comment type="caution">
    <text evidence="7">The sequence shown here is derived from an EMBL/GenBank/DDBJ whole genome shotgun (WGS) entry which is preliminary data.</text>
</comment>
<dbReference type="Proteomes" id="UP000542342">
    <property type="component" value="Unassembled WGS sequence"/>
</dbReference>
<dbReference type="GO" id="GO:0003824">
    <property type="term" value="F:catalytic activity"/>
    <property type="evidence" value="ECO:0007669"/>
    <property type="project" value="InterPro"/>
</dbReference>
<accession>A0A7V8VEF6</accession>
<dbReference type="Gene3D" id="1.10.1670.10">
    <property type="entry name" value="Helix-hairpin-Helix base-excision DNA repair enzymes (C-terminal)"/>
    <property type="match status" value="1"/>
</dbReference>
<evidence type="ECO:0000256" key="3">
    <source>
        <dbReference type="ARBA" id="ARBA00023004"/>
    </source>
</evidence>
<reference evidence="7 8" key="1">
    <citation type="submission" date="2020-07" db="EMBL/GenBank/DDBJ databases">
        <title>Thermogemmata thermophila gen. nov., sp. nov., a novel moderate thermophilic planctomycete from a Kamchatka hot spring.</title>
        <authorList>
            <person name="Elcheninov A.G."/>
            <person name="Podosokorskaya O.A."/>
            <person name="Kovaleva O.L."/>
            <person name="Novikov A."/>
            <person name="Bonch-Osmolovskaya E.A."/>
            <person name="Toshchakov S.V."/>
            <person name="Kublanov I.V."/>
        </authorList>
    </citation>
    <scope>NUCLEOTIDE SEQUENCE [LARGE SCALE GENOMIC DNA]</scope>
    <source>
        <strain evidence="7 8">2918</strain>
    </source>
</reference>
<keyword evidence="2" id="KW-0479">Metal-binding</keyword>